<dbReference type="InParanoid" id="G0PAH5"/>
<dbReference type="AlphaFoldDB" id="G0PAH5"/>
<protein>
    <submittedName>
        <fullName evidence="1">Uncharacterized protein</fullName>
    </submittedName>
</protein>
<proteinExistence type="predicted"/>
<keyword evidence="2" id="KW-1185">Reference proteome</keyword>
<sequence length="189" mass="21531">MEGKSCPWVSTIKLDSMSTFSMKLKFHSHLITVLSKKLNPNIRCTISTRVSHLMSQIRTTRDFSKVNQEFSIQFHLSSYWINIDLEHCGTGSEMNQSLDQKINNPPSYPAALRKLTSYDLDRTDHPISCRAKSSHTASSHPVTIVTSVVLPRSSFPSHTMQGLLHDPHPTLSLQIQNEYFLQYRLENSV</sequence>
<dbReference type="EMBL" id="GL380178">
    <property type="protein sequence ID" value="EGT49302.1"/>
    <property type="molecule type" value="Genomic_DNA"/>
</dbReference>
<organism evidence="2">
    <name type="scientific">Caenorhabditis brenneri</name>
    <name type="common">Nematode worm</name>
    <dbReference type="NCBI Taxonomy" id="135651"/>
    <lineage>
        <taxon>Eukaryota</taxon>
        <taxon>Metazoa</taxon>
        <taxon>Ecdysozoa</taxon>
        <taxon>Nematoda</taxon>
        <taxon>Chromadorea</taxon>
        <taxon>Rhabditida</taxon>
        <taxon>Rhabditina</taxon>
        <taxon>Rhabditomorpha</taxon>
        <taxon>Rhabditoidea</taxon>
        <taxon>Rhabditidae</taxon>
        <taxon>Peloderinae</taxon>
        <taxon>Caenorhabditis</taxon>
    </lineage>
</organism>
<name>G0PAH5_CAEBE</name>
<evidence type="ECO:0000313" key="2">
    <source>
        <dbReference type="Proteomes" id="UP000008068"/>
    </source>
</evidence>
<dbReference type="HOGENOM" id="CLU_1435618_0_0_1"/>
<accession>G0PAH5</accession>
<dbReference type="Proteomes" id="UP000008068">
    <property type="component" value="Unassembled WGS sequence"/>
</dbReference>
<evidence type="ECO:0000313" key="1">
    <source>
        <dbReference type="EMBL" id="EGT49302.1"/>
    </source>
</evidence>
<gene>
    <name evidence="1" type="ORF">CAEBREN_08177</name>
</gene>
<reference evidence="2" key="1">
    <citation type="submission" date="2011-07" db="EMBL/GenBank/DDBJ databases">
        <authorList>
            <consortium name="Caenorhabditis brenneri Sequencing and Analysis Consortium"/>
            <person name="Wilson R.K."/>
        </authorList>
    </citation>
    <scope>NUCLEOTIDE SEQUENCE [LARGE SCALE GENOMIC DNA]</scope>
    <source>
        <strain evidence="2">PB2801</strain>
    </source>
</reference>